<evidence type="ECO:0000313" key="2">
    <source>
        <dbReference type="EMBL" id="PWI68122.1"/>
    </source>
</evidence>
<sequence length="421" mass="43649">MWSSASNMNETGSSSPSSRIAGRPPAGTSATYSMSRRAGTRPEVRTCPKDASVHCVVSSIVEASAPLAAVCLLPDGSGCDTTALGFDGAAPKPIAAVPRIGPNINMRFTTFTLAVATTALAQRPSDTPICDYYTTALLKENNATNQATLLTLLVNTVVIGNYTMPNTGVMVPGILAKGMQDGEEVNLLPYFSGGLNSTNKNGKAGVVNFLDGGGAEPLKKNMPANDNSSRQYFLLTHLYQFFGSLLGCTMQGMTGFDAYMGRTSMYEVHKFMGLGKAEVDYFIAQVALAAQSFGVTDDDVKAVGEALNNAFNMRCAAPMAVLKTARPQLQAICIADDCPKAKNATCDAYAKVTEPQPVSSMMSSMTGSSTMMPTGTMTSGSMTGTMTPTGTATESSVPTAGAGQVGLNVAAAAAGILAFAL</sequence>
<reference evidence="2 3" key="1">
    <citation type="journal article" date="2016" name="Front. Microbiol.">
        <title>Genome and transcriptome sequences reveal the specific parasitism of the nematophagous Purpureocillium lilacinum 36-1.</title>
        <authorList>
            <person name="Xie J."/>
            <person name="Li S."/>
            <person name="Mo C."/>
            <person name="Xiao X."/>
            <person name="Peng D."/>
            <person name="Wang G."/>
            <person name="Xiao Y."/>
        </authorList>
    </citation>
    <scope>NUCLEOTIDE SEQUENCE [LARGE SCALE GENOMIC DNA]</scope>
    <source>
        <strain evidence="2 3">36-1</strain>
    </source>
</reference>
<dbReference type="AlphaFoldDB" id="A0A2U3E0W2"/>
<dbReference type="EMBL" id="LCWV01000016">
    <property type="protein sequence ID" value="PWI68122.1"/>
    <property type="molecule type" value="Genomic_DNA"/>
</dbReference>
<protein>
    <recommendedName>
        <fullName evidence="4">Globin</fullName>
    </recommendedName>
</protein>
<organism evidence="2 3">
    <name type="scientific">Purpureocillium lilacinum</name>
    <name type="common">Paecilomyces lilacinus</name>
    <dbReference type="NCBI Taxonomy" id="33203"/>
    <lineage>
        <taxon>Eukaryota</taxon>
        <taxon>Fungi</taxon>
        <taxon>Dikarya</taxon>
        <taxon>Ascomycota</taxon>
        <taxon>Pezizomycotina</taxon>
        <taxon>Sordariomycetes</taxon>
        <taxon>Hypocreomycetidae</taxon>
        <taxon>Hypocreales</taxon>
        <taxon>Ophiocordycipitaceae</taxon>
        <taxon>Purpureocillium</taxon>
    </lineage>
</organism>
<evidence type="ECO:0000256" key="1">
    <source>
        <dbReference type="SAM" id="MobiDB-lite"/>
    </source>
</evidence>
<evidence type="ECO:0000313" key="3">
    <source>
        <dbReference type="Proteomes" id="UP000245956"/>
    </source>
</evidence>
<feature type="region of interest" description="Disordered" evidence="1">
    <location>
        <begin position="1"/>
        <end position="45"/>
    </location>
</feature>
<accession>A0A2U3E0W2</accession>
<comment type="caution">
    <text evidence="2">The sequence shown here is derived from an EMBL/GenBank/DDBJ whole genome shotgun (WGS) entry which is preliminary data.</text>
</comment>
<dbReference type="GO" id="GO:0020037">
    <property type="term" value="F:heme binding"/>
    <property type="evidence" value="ECO:0007669"/>
    <property type="project" value="InterPro"/>
</dbReference>
<dbReference type="InterPro" id="IPR012292">
    <property type="entry name" value="Globin/Proto"/>
</dbReference>
<evidence type="ECO:0008006" key="4">
    <source>
        <dbReference type="Google" id="ProtNLM"/>
    </source>
</evidence>
<dbReference type="GO" id="GO:0019825">
    <property type="term" value="F:oxygen binding"/>
    <property type="evidence" value="ECO:0007669"/>
    <property type="project" value="InterPro"/>
</dbReference>
<dbReference type="Gene3D" id="1.10.490.10">
    <property type="entry name" value="Globins"/>
    <property type="match status" value="1"/>
</dbReference>
<name>A0A2U3E0W2_PURLI</name>
<proteinExistence type="predicted"/>
<dbReference type="Proteomes" id="UP000245956">
    <property type="component" value="Unassembled WGS sequence"/>
</dbReference>
<gene>
    <name evidence="2" type="ORF">PCL_02523</name>
</gene>
<feature type="compositionally biased region" description="Polar residues" evidence="1">
    <location>
        <begin position="1"/>
        <end position="18"/>
    </location>
</feature>